<feature type="compositionally biased region" description="Basic and acidic residues" evidence="1">
    <location>
        <begin position="1"/>
        <end position="17"/>
    </location>
</feature>
<name>A0AAN7M7Q3_TRANT</name>
<evidence type="ECO:0000313" key="3">
    <source>
        <dbReference type="Proteomes" id="UP001346149"/>
    </source>
</evidence>
<dbReference type="Proteomes" id="UP001346149">
    <property type="component" value="Unassembled WGS sequence"/>
</dbReference>
<dbReference type="EMBL" id="JAXQNO010000004">
    <property type="protein sequence ID" value="KAK4799722.1"/>
    <property type="molecule type" value="Genomic_DNA"/>
</dbReference>
<gene>
    <name evidence="2" type="ORF">SAY86_025087</name>
</gene>
<accession>A0AAN7M7Q3</accession>
<comment type="caution">
    <text evidence="2">The sequence shown here is derived from an EMBL/GenBank/DDBJ whole genome shotgun (WGS) entry which is preliminary data.</text>
</comment>
<evidence type="ECO:0000313" key="2">
    <source>
        <dbReference type="EMBL" id="KAK4799722.1"/>
    </source>
</evidence>
<feature type="region of interest" description="Disordered" evidence="1">
    <location>
        <begin position="1"/>
        <end position="75"/>
    </location>
</feature>
<sequence>MEEKRGELTSGHPEQRQQKQSPWNRKDCDEDNEMDTRQNNEIPAQTPDELEGVDNLRSSGVQESSQKEFALEQLKEKAVAQQQNMRGARERDQRAQMYQSLYCKNPTLLSLCRTLFPEPEFRVEWTWFIGSARFHPHSY</sequence>
<keyword evidence="3" id="KW-1185">Reference proteome</keyword>
<feature type="compositionally biased region" description="Basic and acidic residues" evidence="1">
    <location>
        <begin position="65"/>
        <end position="75"/>
    </location>
</feature>
<organism evidence="2 3">
    <name type="scientific">Trapa natans</name>
    <name type="common">Water chestnut</name>
    <dbReference type="NCBI Taxonomy" id="22666"/>
    <lineage>
        <taxon>Eukaryota</taxon>
        <taxon>Viridiplantae</taxon>
        <taxon>Streptophyta</taxon>
        <taxon>Embryophyta</taxon>
        <taxon>Tracheophyta</taxon>
        <taxon>Spermatophyta</taxon>
        <taxon>Magnoliopsida</taxon>
        <taxon>eudicotyledons</taxon>
        <taxon>Gunneridae</taxon>
        <taxon>Pentapetalae</taxon>
        <taxon>rosids</taxon>
        <taxon>malvids</taxon>
        <taxon>Myrtales</taxon>
        <taxon>Lythraceae</taxon>
        <taxon>Trapa</taxon>
    </lineage>
</organism>
<feature type="compositionally biased region" description="Basic and acidic residues" evidence="1">
    <location>
        <begin position="24"/>
        <end position="38"/>
    </location>
</feature>
<proteinExistence type="predicted"/>
<protein>
    <submittedName>
        <fullName evidence="2">Uncharacterized protein</fullName>
    </submittedName>
</protein>
<reference evidence="2 3" key="1">
    <citation type="journal article" date="2023" name="Hortic Res">
        <title>Pangenome of water caltrop reveals structural variations and asymmetric subgenome divergence after allopolyploidization.</title>
        <authorList>
            <person name="Zhang X."/>
            <person name="Chen Y."/>
            <person name="Wang L."/>
            <person name="Yuan Y."/>
            <person name="Fang M."/>
            <person name="Shi L."/>
            <person name="Lu R."/>
            <person name="Comes H.P."/>
            <person name="Ma Y."/>
            <person name="Chen Y."/>
            <person name="Huang G."/>
            <person name="Zhou Y."/>
            <person name="Zheng Z."/>
            <person name="Qiu Y."/>
        </authorList>
    </citation>
    <scope>NUCLEOTIDE SEQUENCE [LARGE SCALE GENOMIC DNA]</scope>
    <source>
        <strain evidence="2">F231</strain>
    </source>
</reference>
<dbReference type="AlphaFoldDB" id="A0AAN7M7Q3"/>
<evidence type="ECO:0000256" key="1">
    <source>
        <dbReference type="SAM" id="MobiDB-lite"/>
    </source>
</evidence>